<dbReference type="InterPro" id="IPR020013">
    <property type="entry name" value="Flagellar_FlgE/F/G"/>
</dbReference>
<evidence type="ECO:0000256" key="2">
    <source>
        <dbReference type="ARBA" id="ARBA00009677"/>
    </source>
</evidence>
<comment type="subunit">
    <text evidence="4 6">The basal body constitutes a major portion of the flagellar organelle and consists of five rings (E,L,P,S, and M) mounted on a central rod. The rod consists of about 26 subunits of FlgG in the distal portion, and FlgB, FlgC and FlgF are thought to build up the proximal portion of the rod with about 6 subunits each.</text>
</comment>
<dbReference type="InterPro" id="IPR037925">
    <property type="entry name" value="FlgE/F/G-like"/>
</dbReference>
<evidence type="ECO:0000256" key="5">
    <source>
        <dbReference type="ARBA" id="ARBA00040228"/>
    </source>
</evidence>
<keyword evidence="3 6" id="KW-0975">Bacterial flagellum</keyword>
<comment type="subcellular location">
    <subcellularLocation>
        <location evidence="1 6">Bacterial flagellum basal body</location>
    </subcellularLocation>
</comment>
<feature type="domain" description="Flagellar basal body rod protein N-terminal" evidence="7">
    <location>
        <begin position="5"/>
        <end position="35"/>
    </location>
</feature>
<evidence type="ECO:0000259" key="9">
    <source>
        <dbReference type="Pfam" id="PF22692"/>
    </source>
</evidence>
<accession>A0A0A0BJZ9</accession>
<keyword evidence="10" id="KW-0966">Cell projection</keyword>
<comment type="similarity">
    <text evidence="2 6">Belongs to the flagella basal body rod proteins family.</text>
</comment>
<evidence type="ECO:0000313" key="11">
    <source>
        <dbReference type="Proteomes" id="UP000029999"/>
    </source>
</evidence>
<dbReference type="NCBIfam" id="NF009280">
    <property type="entry name" value="PRK12640.1"/>
    <property type="match status" value="1"/>
</dbReference>
<dbReference type="NCBIfam" id="TIGR02490">
    <property type="entry name" value="flgF"/>
    <property type="match status" value="1"/>
</dbReference>
<evidence type="ECO:0000256" key="3">
    <source>
        <dbReference type="ARBA" id="ARBA00023143"/>
    </source>
</evidence>
<dbReference type="Proteomes" id="UP000029999">
    <property type="component" value="Unassembled WGS sequence"/>
</dbReference>
<dbReference type="EMBL" id="JRQD01000001">
    <property type="protein sequence ID" value="KGM08185.1"/>
    <property type="molecule type" value="Genomic_DNA"/>
</dbReference>
<keyword evidence="10" id="KW-0969">Cilium</keyword>
<dbReference type="Pfam" id="PF00460">
    <property type="entry name" value="Flg_bb_rod"/>
    <property type="match status" value="1"/>
</dbReference>
<proteinExistence type="inferred from homology"/>
<dbReference type="PANTHER" id="PTHR30435">
    <property type="entry name" value="FLAGELLAR PROTEIN"/>
    <property type="match status" value="1"/>
</dbReference>
<gene>
    <name evidence="10" type="primary">flgF</name>
    <name evidence="10" type="ORF">LP43_0608</name>
</gene>
<name>A0A0A0BJZ9_9GAMM</name>
<dbReference type="GO" id="GO:0030694">
    <property type="term" value="C:bacterial-type flagellum basal body, rod"/>
    <property type="evidence" value="ECO:0007669"/>
    <property type="project" value="UniProtKB-UniRule"/>
</dbReference>
<evidence type="ECO:0000256" key="6">
    <source>
        <dbReference type="RuleBase" id="RU362116"/>
    </source>
</evidence>
<dbReference type="NCBIfam" id="TIGR03506">
    <property type="entry name" value="FlgEFG_subfam"/>
    <property type="match status" value="1"/>
</dbReference>
<dbReference type="InterPro" id="IPR010930">
    <property type="entry name" value="Flg_bb/hook_C_dom"/>
</dbReference>
<dbReference type="RefSeq" id="WP_036311791.1">
    <property type="nucleotide sequence ID" value="NZ_JRQD01000001.1"/>
</dbReference>
<comment type="caution">
    <text evidence="10">The sequence shown here is derived from an EMBL/GenBank/DDBJ whole genome shotgun (WGS) entry which is preliminary data.</text>
</comment>
<dbReference type="AlphaFoldDB" id="A0A0A0BJZ9"/>
<evidence type="ECO:0000259" key="8">
    <source>
        <dbReference type="Pfam" id="PF06429"/>
    </source>
</evidence>
<dbReference type="InterPro" id="IPR012836">
    <property type="entry name" value="FlgF"/>
</dbReference>
<dbReference type="SUPFAM" id="SSF117143">
    <property type="entry name" value="Flagellar hook protein flgE"/>
    <property type="match status" value="1"/>
</dbReference>
<evidence type="ECO:0000256" key="1">
    <source>
        <dbReference type="ARBA" id="ARBA00004117"/>
    </source>
</evidence>
<organism evidence="10 11">
    <name type="scientific">Methylophaga thiooxydans</name>
    <dbReference type="NCBI Taxonomy" id="392484"/>
    <lineage>
        <taxon>Bacteria</taxon>
        <taxon>Pseudomonadati</taxon>
        <taxon>Pseudomonadota</taxon>
        <taxon>Gammaproteobacteria</taxon>
        <taxon>Thiotrichales</taxon>
        <taxon>Piscirickettsiaceae</taxon>
        <taxon>Methylophaga</taxon>
    </lineage>
</organism>
<dbReference type="STRING" id="392484.LP43_0608"/>
<protein>
    <recommendedName>
        <fullName evidence="5 6">Flagellar basal-body rod protein FlgF</fullName>
    </recommendedName>
</protein>
<feature type="domain" description="Flagellar basal-body/hook protein C-terminal" evidence="8">
    <location>
        <begin position="198"/>
        <end position="241"/>
    </location>
</feature>
<dbReference type="Pfam" id="PF06429">
    <property type="entry name" value="Flg_bbr_C"/>
    <property type="match status" value="1"/>
</dbReference>
<dbReference type="InterPro" id="IPR001444">
    <property type="entry name" value="Flag_bb_rod_N"/>
</dbReference>
<feature type="domain" description="Flagellar hook protein FlgE/F/G-like D1" evidence="9">
    <location>
        <begin position="82"/>
        <end position="145"/>
    </location>
</feature>
<dbReference type="Pfam" id="PF22692">
    <property type="entry name" value="LlgE_F_G_D1"/>
    <property type="match status" value="1"/>
</dbReference>
<keyword evidence="10" id="KW-0282">Flagellum</keyword>
<dbReference type="GO" id="GO:0071978">
    <property type="term" value="P:bacterial-type flagellum-dependent swarming motility"/>
    <property type="evidence" value="ECO:0007669"/>
    <property type="project" value="TreeGrafter"/>
</dbReference>
<dbReference type="InterPro" id="IPR053967">
    <property type="entry name" value="LlgE_F_G-like_D1"/>
</dbReference>
<evidence type="ECO:0000259" key="7">
    <source>
        <dbReference type="Pfam" id="PF00460"/>
    </source>
</evidence>
<sequence>MDRSLYIAMNAAQQTMLAQATNANNLANINTTGFRADFEQFRSMPVFGEGLPSRVYSMTERPGTDYQQGTVQSTGRELDISVQGEGFIAVQGKDGREGYTRAGDLQLTQTGQLVTGTGLAVLGDGGPIAIPPAEKIEIGSDGTISIRPIGAESNALAVLDRIKLVKPELQDVFKDVDGLMRMQDGSDAPLDATVQVSSGTLEGSNVSAVSALVKMIELQRQYEMQVQMMKTTQENSAESARLMRISG</sequence>
<evidence type="ECO:0000313" key="10">
    <source>
        <dbReference type="EMBL" id="KGM08185.1"/>
    </source>
</evidence>
<reference evidence="10 11" key="1">
    <citation type="submission" date="2014-09" db="EMBL/GenBank/DDBJ databases">
        <authorList>
            <person name="Grob C."/>
            <person name="Taubert M."/>
            <person name="Howat A.M."/>
            <person name="Burns O.J."/>
            <person name="Dixon J.L."/>
            <person name="Chen Y."/>
            <person name="Murrell J.C."/>
        </authorList>
    </citation>
    <scope>NUCLEOTIDE SEQUENCE [LARGE SCALE GENOMIC DNA]</scope>
    <source>
        <strain evidence="10">L4</strain>
    </source>
</reference>
<evidence type="ECO:0000256" key="4">
    <source>
        <dbReference type="ARBA" id="ARBA00038560"/>
    </source>
</evidence>
<dbReference type="PANTHER" id="PTHR30435:SF18">
    <property type="entry name" value="FLAGELLAR BASAL-BODY ROD PROTEIN FLGF"/>
    <property type="match status" value="1"/>
</dbReference>